<dbReference type="Pfam" id="PF00849">
    <property type="entry name" value="PseudoU_synth_2"/>
    <property type="match status" value="1"/>
</dbReference>
<evidence type="ECO:0000259" key="3">
    <source>
        <dbReference type="Pfam" id="PF00849"/>
    </source>
</evidence>
<dbReference type="InterPro" id="IPR006145">
    <property type="entry name" value="PsdUridine_synth_RsuA/RluA"/>
</dbReference>
<dbReference type="InterPro" id="IPR006224">
    <property type="entry name" value="PsdUridine_synth_RluA-like_CS"/>
</dbReference>
<comment type="caution">
    <text evidence="4">The sequence shown here is derived from an EMBL/GenBank/DDBJ whole genome shotgun (WGS) entry which is preliminary data.</text>
</comment>
<comment type="similarity">
    <text evidence="1">Belongs to the pseudouridine synthase RluA family.</text>
</comment>
<evidence type="ECO:0000256" key="2">
    <source>
        <dbReference type="ARBA" id="ARBA00023235"/>
    </source>
</evidence>
<dbReference type="Gene3D" id="3.30.2350.10">
    <property type="entry name" value="Pseudouridine synthase"/>
    <property type="match status" value="1"/>
</dbReference>
<evidence type="ECO:0000313" key="4">
    <source>
        <dbReference type="EMBL" id="MCG2589906.1"/>
    </source>
</evidence>
<dbReference type="Proteomes" id="UP001165366">
    <property type="component" value="Unassembled WGS sequence"/>
</dbReference>
<proteinExistence type="inferred from homology"/>
<dbReference type="SUPFAM" id="SSF55120">
    <property type="entry name" value="Pseudouridine synthase"/>
    <property type="match status" value="1"/>
</dbReference>
<organism evidence="4 5">
    <name type="scientific">Rhodohalobacter sulfatireducens</name>
    <dbReference type="NCBI Taxonomy" id="2911366"/>
    <lineage>
        <taxon>Bacteria</taxon>
        <taxon>Pseudomonadati</taxon>
        <taxon>Balneolota</taxon>
        <taxon>Balneolia</taxon>
        <taxon>Balneolales</taxon>
        <taxon>Balneolaceae</taxon>
        <taxon>Rhodohalobacter</taxon>
    </lineage>
</organism>
<accession>A0ABS9KGD6</accession>
<dbReference type="InterPro" id="IPR020103">
    <property type="entry name" value="PsdUridine_synth_cat_dom_sf"/>
</dbReference>
<dbReference type="PROSITE" id="PS01129">
    <property type="entry name" value="PSI_RLU"/>
    <property type="match status" value="1"/>
</dbReference>
<evidence type="ECO:0000256" key="1">
    <source>
        <dbReference type="ARBA" id="ARBA00010876"/>
    </source>
</evidence>
<evidence type="ECO:0000313" key="5">
    <source>
        <dbReference type="Proteomes" id="UP001165366"/>
    </source>
</evidence>
<dbReference type="InterPro" id="IPR050188">
    <property type="entry name" value="RluA_PseudoU_synthase"/>
</dbReference>
<keyword evidence="5" id="KW-1185">Reference proteome</keyword>
<dbReference type="CDD" id="cd02869">
    <property type="entry name" value="PseudoU_synth_RluA_like"/>
    <property type="match status" value="1"/>
</dbReference>
<name>A0ABS9KGD6_9BACT</name>
<protein>
    <submittedName>
        <fullName evidence="4">RNA pseudouridine synthase</fullName>
    </submittedName>
</protein>
<feature type="domain" description="Pseudouridine synthase RsuA/RluA-like" evidence="3">
    <location>
        <begin position="28"/>
        <end position="180"/>
    </location>
</feature>
<dbReference type="PANTHER" id="PTHR21600">
    <property type="entry name" value="MITOCHONDRIAL RNA PSEUDOURIDINE SYNTHASE"/>
    <property type="match status" value="1"/>
</dbReference>
<reference evidence="4" key="1">
    <citation type="submission" date="2022-01" db="EMBL/GenBank/DDBJ databases">
        <authorList>
            <person name="Wang Y."/>
        </authorList>
    </citation>
    <scope>NUCLEOTIDE SEQUENCE</scope>
    <source>
        <strain evidence="4">WB101</strain>
    </source>
</reference>
<dbReference type="EMBL" id="JAKLWS010000022">
    <property type="protein sequence ID" value="MCG2589906.1"/>
    <property type="molecule type" value="Genomic_DNA"/>
</dbReference>
<gene>
    <name evidence="4" type="ORF">L6773_15095</name>
</gene>
<reference evidence="4" key="2">
    <citation type="submission" date="2024-05" db="EMBL/GenBank/DDBJ databases">
        <title>Rhodohalobacter halophilus gen. nov., sp. nov., a moderately halophilic member of the family Balneolaceae.</title>
        <authorList>
            <person name="Xia J."/>
        </authorList>
    </citation>
    <scope>NUCLEOTIDE SEQUENCE</scope>
    <source>
        <strain evidence="4">WB101</strain>
    </source>
</reference>
<keyword evidence="2" id="KW-0413">Isomerase</keyword>
<dbReference type="PANTHER" id="PTHR21600:SF44">
    <property type="entry name" value="RIBOSOMAL LARGE SUBUNIT PSEUDOURIDINE SYNTHASE D"/>
    <property type="match status" value="1"/>
</dbReference>
<sequence>MKEKRKKFKGSPKRYHPNGITILYEDYDIIVIEKIYGLLTVPNDKERDNTVEFLLGNYVRKGNPKSRKRVFIVHRLDKDTSGILILAKSEKSKEYLQDNWKKATKTYYTVINGQLRKKEGILSSYLAQNSIHRVYSVGKDSEAGKLSKTEYQVLEESDDYSLIEVNLLTGRKNQIRVHFAETGHPVVGDKMYGRKEKGIKRLCLHAAKLSINHPVTKERMTFETNIPEYFTSLMG</sequence>
<dbReference type="RefSeq" id="WP_237855263.1">
    <property type="nucleotide sequence ID" value="NZ_JAKLWS010000022.1"/>
</dbReference>